<evidence type="ECO:0000313" key="1">
    <source>
        <dbReference type="EMBL" id="GIY62296.1"/>
    </source>
</evidence>
<comment type="caution">
    <text evidence="1">The sequence shown here is derived from an EMBL/GenBank/DDBJ whole genome shotgun (WGS) entry which is preliminary data.</text>
</comment>
<reference evidence="1 2" key="1">
    <citation type="submission" date="2021-06" db="EMBL/GenBank/DDBJ databases">
        <title>Caerostris extrusa draft genome.</title>
        <authorList>
            <person name="Kono N."/>
            <person name="Arakawa K."/>
        </authorList>
    </citation>
    <scope>NUCLEOTIDE SEQUENCE [LARGE SCALE GENOMIC DNA]</scope>
</reference>
<evidence type="ECO:0000313" key="2">
    <source>
        <dbReference type="Proteomes" id="UP001054945"/>
    </source>
</evidence>
<protein>
    <submittedName>
        <fullName evidence="1">Uncharacterized protein</fullName>
    </submittedName>
</protein>
<keyword evidence="2" id="KW-1185">Reference proteome</keyword>
<dbReference type="Proteomes" id="UP001054945">
    <property type="component" value="Unassembled WGS sequence"/>
</dbReference>
<gene>
    <name evidence="1" type="ORF">CEXT_324531</name>
</gene>
<sequence>MQVGETVLENRVSVAKVSSSNMRDKTYTDEGIVLRAIYDIKDLGDIELVVNDEKTLPKTNLAYADSNQNVNEMPGM</sequence>
<organism evidence="1 2">
    <name type="scientific">Caerostris extrusa</name>
    <name type="common">Bark spider</name>
    <name type="synonym">Caerostris bankana</name>
    <dbReference type="NCBI Taxonomy" id="172846"/>
    <lineage>
        <taxon>Eukaryota</taxon>
        <taxon>Metazoa</taxon>
        <taxon>Ecdysozoa</taxon>
        <taxon>Arthropoda</taxon>
        <taxon>Chelicerata</taxon>
        <taxon>Arachnida</taxon>
        <taxon>Araneae</taxon>
        <taxon>Araneomorphae</taxon>
        <taxon>Entelegynae</taxon>
        <taxon>Araneoidea</taxon>
        <taxon>Araneidae</taxon>
        <taxon>Caerostris</taxon>
    </lineage>
</organism>
<dbReference type="AlphaFoldDB" id="A0AAV4UX23"/>
<accession>A0AAV4UX23</accession>
<dbReference type="EMBL" id="BPLR01013604">
    <property type="protein sequence ID" value="GIY62296.1"/>
    <property type="molecule type" value="Genomic_DNA"/>
</dbReference>
<name>A0AAV4UX23_CAEEX</name>
<proteinExistence type="predicted"/>